<evidence type="ECO:0008006" key="4">
    <source>
        <dbReference type="Google" id="ProtNLM"/>
    </source>
</evidence>
<proteinExistence type="predicted"/>
<dbReference type="PANTHER" id="PTHR37953:SF1">
    <property type="entry name" value="UPF0127 PROTEIN MJ1496"/>
    <property type="match status" value="1"/>
</dbReference>
<keyword evidence="3" id="KW-1185">Reference proteome</keyword>
<accession>A0A1I5MIR4</accession>
<feature type="chain" id="PRO_5011527451" description="DUF192 domain-containing protein" evidence="1">
    <location>
        <begin position="24"/>
        <end position="158"/>
    </location>
</feature>
<organism evidence="2 3">
    <name type="scientific">Tranquillimonas alkanivorans</name>
    <dbReference type="NCBI Taxonomy" id="441119"/>
    <lineage>
        <taxon>Bacteria</taxon>
        <taxon>Pseudomonadati</taxon>
        <taxon>Pseudomonadota</taxon>
        <taxon>Alphaproteobacteria</taxon>
        <taxon>Rhodobacterales</taxon>
        <taxon>Roseobacteraceae</taxon>
        <taxon>Tranquillimonas</taxon>
    </lineage>
</organism>
<gene>
    <name evidence="2" type="ORF">SAMN04488047_102290</name>
</gene>
<dbReference type="Proteomes" id="UP000199356">
    <property type="component" value="Unassembled WGS sequence"/>
</dbReference>
<protein>
    <recommendedName>
        <fullName evidence="4">DUF192 domain-containing protein</fullName>
    </recommendedName>
</protein>
<sequence>MGIGFARGLSVCALAAWPGALWAACSETAVELRGDWGQARFNVELADEPQERAQGLMHRDNLPRSAGMLFVYDAPQRARFWMKNTLIPLDMIFVDDTGTVTRVHENAVPHDLTGIDGGEGVLAVLEINGGMAGAMGIVPGTEMRHPAFGDAAAWPCGQ</sequence>
<dbReference type="Pfam" id="PF02643">
    <property type="entry name" value="DUF192"/>
    <property type="match status" value="1"/>
</dbReference>
<keyword evidence="1" id="KW-0732">Signal</keyword>
<feature type="signal peptide" evidence="1">
    <location>
        <begin position="1"/>
        <end position="23"/>
    </location>
</feature>
<dbReference type="OrthoDB" id="9808290at2"/>
<name>A0A1I5MIR4_9RHOB</name>
<dbReference type="Gene3D" id="2.60.120.1140">
    <property type="entry name" value="Protein of unknown function DUF192"/>
    <property type="match status" value="1"/>
</dbReference>
<dbReference type="EMBL" id="FOXA01000002">
    <property type="protein sequence ID" value="SFP09472.1"/>
    <property type="molecule type" value="Genomic_DNA"/>
</dbReference>
<dbReference type="InterPro" id="IPR003795">
    <property type="entry name" value="DUF192"/>
</dbReference>
<evidence type="ECO:0000256" key="1">
    <source>
        <dbReference type="SAM" id="SignalP"/>
    </source>
</evidence>
<evidence type="ECO:0000313" key="3">
    <source>
        <dbReference type="Proteomes" id="UP000199356"/>
    </source>
</evidence>
<dbReference type="AlphaFoldDB" id="A0A1I5MIR4"/>
<dbReference type="STRING" id="441119.SAMN04488047_102290"/>
<dbReference type="RefSeq" id="WP_093418537.1">
    <property type="nucleotide sequence ID" value="NZ_FOXA01000002.1"/>
</dbReference>
<evidence type="ECO:0000313" key="2">
    <source>
        <dbReference type="EMBL" id="SFP09472.1"/>
    </source>
</evidence>
<reference evidence="2 3" key="1">
    <citation type="submission" date="2016-10" db="EMBL/GenBank/DDBJ databases">
        <authorList>
            <person name="de Groot N.N."/>
        </authorList>
    </citation>
    <scope>NUCLEOTIDE SEQUENCE [LARGE SCALE GENOMIC DNA]</scope>
    <source>
        <strain evidence="2 3">DSM 19547</strain>
    </source>
</reference>
<dbReference type="PANTHER" id="PTHR37953">
    <property type="entry name" value="UPF0127 PROTEIN MJ1496"/>
    <property type="match status" value="1"/>
</dbReference>
<dbReference type="InterPro" id="IPR038695">
    <property type="entry name" value="Saro_0823-like_sf"/>
</dbReference>
<dbReference type="PROSITE" id="PS51257">
    <property type="entry name" value="PROKAR_LIPOPROTEIN"/>
    <property type="match status" value="1"/>
</dbReference>